<reference evidence="2 3" key="1">
    <citation type="submission" date="2021-07" db="EMBL/GenBank/DDBJ databases">
        <title>Isolation and characterization of bacteria from a gold mining with a capacity of golden bioaccumulation.</title>
        <authorList>
            <person name="Yang X.J."/>
        </authorList>
    </citation>
    <scope>NUCLEOTIDE SEQUENCE [LARGE SCALE GENOMIC DNA]</scope>
    <source>
        <strain evidence="2 3">Au29</strain>
    </source>
</reference>
<proteinExistence type="predicted"/>
<organism evidence="2 3">
    <name type="scientific">Brevundimonas nasdae</name>
    <dbReference type="NCBI Taxonomy" id="172043"/>
    <lineage>
        <taxon>Bacteria</taxon>
        <taxon>Pseudomonadati</taxon>
        <taxon>Pseudomonadota</taxon>
        <taxon>Alphaproteobacteria</taxon>
        <taxon>Caulobacterales</taxon>
        <taxon>Caulobacteraceae</taxon>
        <taxon>Brevundimonas</taxon>
    </lineage>
</organism>
<feature type="transmembrane region" description="Helical" evidence="1">
    <location>
        <begin position="254"/>
        <end position="271"/>
    </location>
</feature>
<keyword evidence="3" id="KW-1185">Reference proteome</keyword>
<dbReference type="Proteomes" id="UP000824334">
    <property type="component" value="Chromosome"/>
</dbReference>
<dbReference type="EMBL" id="CP080034">
    <property type="protein sequence ID" value="QYC12252.1"/>
    <property type="molecule type" value="Genomic_DNA"/>
</dbReference>
<feature type="transmembrane region" description="Helical" evidence="1">
    <location>
        <begin position="283"/>
        <end position="301"/>
    </location>
</feature>
<gene>
    <name evidence="2" type="ORF">KWG56_11240</name>
</gene>
<feature type="transmembrane region" description="Helical" evidence="1">
    <location>
        <begin position="83"/>
        <end position="105"/>
    </location>
</feature>
<dbReference type="Pfam" id="PF22564">
    <property type="entry name" value="HAAS"/>
    <property type="match status" value="1"/>
</dbReference>
<sequence>MDLVERYLSAVAAQLPKDVREDIVAELRDEIMGRLEALEGRLGRAATDDEVEALLREVGHPLTVAARYRSGPQALIGAELYPWWWFAVKVALMVLVCVTVLGAVARVATGDIYVGKAIGQAINGFISGGFTLVGVLTVIGFFIERQDRKPKFISEWRVKDLALFEIGNLDAETWGERLAKGDWSGPKAQKGVEVRKNAQMSPAARAVASAIGWTVLLLWWTNLTPITPVRPQDLAGVISGVDYGVILRGIVETAYWPVIVFALARIAFDITRAATGSPVRLTALGDLVFAAATAWAMWWLFFHSPLSPLIWVPTAEAFWQRVVDLFRSGDFQVATVIMIAVVWGYIAEVWRMIKSTARLIVGRES</sequence>
<feature type="transmembrane region" description="Helical" evidence="1">
    <location>
        <begin position="203"/>
        <end position="221"/>
    </location>
</feature>
<feature type="transmembrane region" description="Helical" evidence="1">
    <location>
        <begin position="125"/>
        <end position="143"/>
    </location>
</feature>
<accession>A0ABX8TMX5</accession>
<evidence type="ECO:0000256" key="1">
    <source>
        <dbReference type="SAM" id="Phobius"/>
    </source>
</evidence>
<keyword evidence="1" id="KW-0812">Transmembrane</keyword>
<evidence type="ECO:0000313" key="3">
    <source>
        <dbReference type="Proteomes" id="UP000824334"/>
    </source>
</evidence>
<name>A0ABX8TMX5_9CAUL</name>
<protein>
    <submittedName>
        <fullName evidence="2">Uncharacterized protein</fullName>
    </submittedName>
</protein>
<feature type="transmembrane region" description="Helical" evidence="1">
    <location>
        <begin position="331"/>
        <end position="350"/>
    </location>
</feature>
<keyword evidence="1" id="KW-1133">Transmembrane helix</keyword>
<keyword evidence="1" id="KW-0472">Membrane</keyword>
<evidence type="ECO:0000313" key="2">
    <source>
        <dbReference type="EMBL" id="QYC12252.1"/>
    </source>
</evidence>